<proteinExistence type="predicted"/>
<comment type="caution">
    <text evidence="1">The sequence shown here is derived from an EMBL/GenBank/DDBJ whole genome shotgun (WGS) entry which is preliminary data.</text>
</comment>
<accession>A0A0F9JB63</accession>
<dbReference type="EMBL" id="LAZR01016766">
    <property type="protein sequence ID" value="KKM03091.1"/>
    <property type="molecule type" value="Genomic_DNA"/>
</dbReference>
<dbReference type="AlphaFoldDB" id="A0A0F9JB63"/>
<gene>
    <name evidence="1" type="ORF">LCGC14_1777920</name>
</gene>
<name>A0A0F9JB63_9ZZZZ</name>
<protein>
    <submittedName>
        <fullName evidence="1">Uncharacterized protein</fullName>
    </submittedName>
</protein>
<sequence>MITEGEKTFFGENIDTPEEFIEDLCERMDKMYAIVMDEESKMLQLKFIMGFLMAFKGRLNRVCEKPYKIFDFELICQKYSPKDGSKLIFEGLESYLGETINTPEKSSKIFAIELMFYTQAQ</sequence>
<evidence type="ECO:0000313" key="1">
    <source>
        <dbReference type="EMBL" id="KKM03091.1"/>
    </source>
</evidence>
<organism evidence="1">
    <name type="scientific">marine sediment metagenome</name>
    <dbReference type="NCBI Taxonomy" id="412755"/>
    <lineage>
        <taxon>unclassified sequences</taxon>
        <taxon>metagenomes</taxon>
        <taxon>ecological metagenomes</taxon>
    </lineage>
</organism>
<reference evidence="1" key="1">
    <citation type="journal article" date="2015" name="Nature">
        <title>Complex archaea that bridge the gap between prokaryotes and eukaryotes.</title>
        <authorList>
            <person name="Spang A."/>
            <person name="Saw J.H."/>
            <person name="Jorgensen S.L."/>
            <person name="Zaremba-Niedzwiedzka K."/>
            <person name="Martijn J."/>
            <person name="Lind A.E."/>
            <person name="van Eijk R."/>
            <person name="Schleper C."/>
            <person name="Guy L."/>
            <person name="Ettema T.J."/>
        </authorList>
    </citation>
    <scope>NUCLEOTIDE SEQUENCE</scope>
</reference>